<evidence type="ECO:0000256" key="4">
    <source>
        <dbReference type="ARBA" id="ARBA00022980"/>
    </source>
</evidence>
<evidence type="ECO:0000256" key="2">
    <source>
        <dbReference type="ARBA" id="ARBA00022730"/>
    </source>
</evidence>
<evidence type="ECO:0000256" key="8">
    <source>
        <dbReference type="RuleBase" id="RU003485"/>
    </source>
</evidence>
<comment type="similarity">
    <text evidence="1 7 8">Belongs to the universal ribosomal protein uS19 family.</text>
</comment>
<dbReference type="EMBL" id="MH591097">
    <property type="protein sequence ID" value="AYC64502.1"/>
    <property type="molecule type" value="Genomic_DNA"/>
</dbReference>
<comment type="subcellular location">
    <subcellularLocation>
        <location evidence="7">Plastid</location>
        <location evidence="7">Chloroplast</location>
    </subcellularLocation>
</comment>
<sequence>MINNKSSKKIKTNKSLFVADHLIRKIQKLNLQGRKIVIPTWSRASVIIPVMIGHTIAVYNGQQHIPVYITEQMIGHKLGEFSPTRYFRGHKKKTRTDRKSTRN</sequence>
<accession>A0A386AYI3</accession>
<evidence type="ECO:0000256" key="1">
    <source>
        <dbReference type="ARBA" id="ARBA00007345"/>
    </source>
</evidence>
<dbReference type="GO" id="GO:0000028">
    <property type="term" value="P:ribosomal small subunit assembly"/>
    <property type="evidence" value="ECO:0007669"/>
    <property type="project" value="TreeGrafter"/>
</dbReference>
<dbReference type="InterPro" id="IPR002222">
    <property type="entry name" value="Ribosomal_uS19"/>
</dbReference>
<dbReference type="GO" id="GO:0019843">
    <property type="term" value="F:rRNA binding"/>
    <property type="evidence" value="ECO:0007669"/>
    <property type="project" value="UniProtKB-UniRule"/>
</dbReference>
<dbReference type="GO" id="GO:0005763">
    <property type="term" value="C:mitochondrial small ribosomal subunit"/>
    <property type="evidence" value="ECO:0007669"/>
    <property type="project" value="TreeGrafter"/>
</dbReference>
<dbReference type="Pfam" id="PF00203">
    <property type="entry name" value="Ribosomal_S19"/>
    <property type="match status" value="1"/>
</dbReference>
<dbReference type="PANTHER" id="PTHR11880:SF8">
    <property type="entry name" value="SMALL RIBOSOMAL SUBUNIT PROTEIN US19M"/>
    <property type="match status" value="1"/>
</dbReference>
<dbReference type="FunFam" id="3.30.860.10:FF:000001">
    <property type="entry name" value="30S ribosomal protein S19"/>
    <property type="match status" value="1"/>
</dbReference>
<dbReference type="InterPro" id="IPR020934">
    <property type="entry name" value="Ribosomal_uS19_CS"/>
</dbReference>
<dbReference type="PANTHER" id="PTHR11880">
    <property type="entry name" value="RIBOSOMAL PROTEIN S19P FAMILY MEMBER"/>
    <property type="match status" value="1"/>
</dbReference>
<dbReference type="Gene3D" id="3.30.860.10">
    <property type="entry name" value="30s Ribosomal Protein S19, Chain A"/>
    <property type="match status" value="1"/>
</dbReference>
<geneLocation type="chloroplast" evidence="9"/>
<proteinExistence type="inferred from homology"/>
<keyword evidence="9" id="KW-0150">Chloroplast</keyword>
<reference evidence="9" key="2">
    <citation type="journal article" date="2019" name="Mol. Phylogenet. Evol.">
        <title>Reassessment of the classification of bryopsidales (chlorophyta) based on chloroplast phylogenomic analyses.</title>
        <authorList>
            <person name="Cremen M.C."/>
            <person name="Leliaert F."/>
            <person name="West J."/>
            <person name="Lam D.W."/>
            <person name="Shimada S."/>
            <person name="Lopez-Bautista J.M."/>
            <person name="Verbruggen H."/>
        </authorList>
    </citation>
    <scope>NUCLEOTIDE SEQUENCE</scope>
</reference>
<evidence type="ECO:0000256" key="7">
    <source>
        <dbReference type="HAMAP-Rule" id="MF_00531"/>
    </source>
</evidence>
<dbReference type="InterPro" id="IPR023575">
    <property type="entry name" value="Ribosomal_uS19_SF"/>
</dbReference>
<dbReference type="GO" id="GO:0003735">
    <property type="term" value="F:structural constituent of ribosome"/>
    <property type="evidence" value="ECO:0007669"/>
    <property type="project" value="InterPro"/>
</dbReference>
<dbReference type="HAMAP" id="MF_00531">
    <property type="entry name" value="Ribosomal_uS19"/>
    <property type="match status" value="1"/>
</dbReference>
<dbReference type="AlphaFoldDB" id="A0A386AYI3"/>
<keyword evidence="9" id="KW-0934">Plastid</keyword>
<keyword evidence="3 7" id="KW-0694">RNA-binding</keyword>
<evidence type="ECO:0000313" key="9">
    <source>
        <dbReference type="EMBL" id="AYC64502.1"/>
    </source>
</evidence>
<dbReference type="SUPFAM" id="SSF54570">
    <property type="entry name" value="Ribosomal protein S19"/>
    <property type="match status" value="1"/>
</dbReference>
<dbReference type="PIRSF" id="PIRSF002144">
    <property type="entry name" value="Ribosomal_S19"/>
    <property type="match status" value="1"/>
</dbReference>
<evidence type="ECO:0000256" key="6">
    <source>
        <dbReference type="ARBA" id="ARBA00035253"/>
    </source>
</evidence>
<dbReference type="PROSITE" id="PS00323">
    <property type="entry name" value="RIBOSOMAL_S19"/>
    <property type="match status" value="1"/>
</dbReference>
<keyword evidence="2 7" id="KW-0699">rRNA-binding</keyword>
<dbReference type="NCBIfam" id="TIGR01050">
    <property type="entry name" value="rpsS_bact"/>
    <property type="match status" value="1"/>
</dbReference>
<keyword evidence="5 7" id="KW-0687">Ribonucleoprotein</keyword>
<dbReference type="GO" id="GO:0006412">
    <property type="term" value="P:translation"/>
    <property type="evidence" value="ECO:0007669"/>
    <property type="project" value="UniProtKB-UniRule"/>
</dbReference>
<reference evidence="9" key="1">
    <citation type="submission" date="2018-07" db="EMBL/GenBank/DDBJ databases">
        <authorList>
            <person name="Quirk P.G."/>
            <person name="Krulwich T.A."/>
        </authorList>
    </citation>
    <scope>NUCLEOTIDE SEQUENCE</scope>
</reference>
<dbReference type="GO" id="GO:0009507">
    <property type="term" value="C:chloroplast"/>
    <property type="evidence" value="ECO:0007669"/>
    <property type="project" value="UniProtKB-SubCell"/>
</dbReference>
<evidence type="ECO:0000256" key="5">
    <source>
        <dbReference type="ARBA" id="ARBA00023274"/>
    </source>
</evidence>
<gene>
    <name evidence="7 9" type="primary">rps19</name>
</gene>
<dbReference type="PRINTS" id="PR00975">
    <property type="entry name" value="RIBOSOMALS19"/>
</dbReference>
<organism evidence="9">
    <name type="scientific">Pseudochlorodesmis sp. HV01306c</name>
    <dbReference type="NCBI Taxonomy" id="2358490"/>
    <lineage>
        <taxon>Eukaryota</taxon>
        <taxon>Viridiplantae</taxon>
        <taxon>Chlorophyta</taxon>
        <taxon>core chlorophytes</taxon>
        <taxon>Ulvophyceae</taxon>
        <taxon>TCBD clade</taxon>
        <taxon>Bryopsidales</taxon>
        <taxon>Bryopsidineae</taxon>
        <taxon>Bryopsidaceae</taxon>
        <taxon>Pseudochlorodesmis</taxon>
    </lineage>
</organism>
<evidence type="ECO:0000256" key="3">
    <source>
        <dbReference type="ARBA" id="ARBA00022884"/>
    </source>
</evidence>
<protein>
    <recommendedName>
        <fullName evidence="6 7">Small ribosomal subunit protein uS19c</fullName>
    </recommendedName>
</protein>
<comment type="function">
    <text evidence="7">Protein S19 forms a complex with S13 that binds strongly to the 16S ribosomal RNA.</text>
</comment>
<name>A0A386AYI3_9CHLO</name>
<dbReference type="InterPro" id="IPR005732">
    <property type="entry name" value="Ribosomal_uS19_bac-type"/>
</dbReference>
<keyword evidence="4 7" id="KW-0689">Ribosomal protein</keyword>